<name>A0A942U1Q8_9BACI</name>
<comment type="caution">
    <text evidence="1">The sequence shown here is derived from an EMBL/GenBank/DDBJ whole genome shotgun (WGS) entry which is preliminary data.</text>
</comment>
<keyword evidence="2" id="KW-1185">Reference proteome</keyword>
<evidence type="ECO:0000313" key="2">
    <source>
        <dbReference type="Proteomes" id="UP000679749"/>
    </source>
</evidence>
<protein>
    <submittedName>
        <fullName evidence="1">Fur-regulated basic protein FbpA</fullName>
    </submittedName>
</protein>
<organism evidence="1 2">
    <name type="scientific">Neobacillus rhizophilus</name>
    <dbReference type="NCBI Taxonomy" id="2833579"/>
    <lineage>
        <taxon>Bacteria</taxon>
        <taxon>Bacillati</taxon>
        <taxon>Bacillota</taxon>
        <taxon>Bacilli</taxon>
        <taxon>Bacillales</taxon>
        <taxon>Bacillaceae</taxon>
        <taxon>Neobacillus</taxon>
    </lineage>
</organism>
<dbReference type="InterPro" id="IPR025072">
    <property type="entry name" value="Fur_reg_FbpA"/>
</dbReference>
<reference evidence="1" key="1">
    <citation type="submission" date="2021-05" db="EMBL/GenBank/DDBJ databases">
        <title>Novel Bacillus species.</title>
        <authorList>
            <person name="Liu G."/>
        </authorList>
    </citation>
    <scope>NUCLEOTIDE SEQUENCE</scope>
    <source>
        <strain evidence="1">FJAT-49825</strain>
    </source>
</reference>
<dbReference type="AlphaFoldDB" id="A0A942U1Q8"/>
<accession>A0A942U1Q8</accession>
<evidence type="ECO:0000313" key="1">
    <source>
        <dbReference type="EMBL" id="MBS4211268.1"/>
    </source>
</evidence>
<sequence>MEELIKLGIFKINEKHLYEWSISELEKEFEDIEKEYLGITVT</sequence>
<gene>
    <name evidence="1" type="ORF">KHA99_02220</name>
</gene>
<dbReference type="Proteomes" id="UP000679749">
    <property type="component" value="Unassembled WGS sequence"/>
</dbReference>
<proteinExistence type="predicted"/>
<dbReference type="EMBL" id="JAGYPF010000001">
    <property type="protein sequence ID" value="MBS4211268.1"/>
    <property type="molecule type" value="Genomic_DNA"/>
</dbReference>
<dbReference type="Pfam" id="PF13076">
    <property type="entry name" value="Fur_reg_FbpA"/>
    <property type="match status" value="1"/>
</dbReference>